<dbReference type="Proteomes" id="UP000230108">
    <property type="component" value="Unassembled WGS sequence"/>
</dbReference>
<feature type="transmembrane region" description="Helical" evidence="1">
    <location>
        <begin position="44"/>
        <end position="67"/>
    </location>
</feature>
<accession>A0A2M7QDR4</accession>
<keyword evidence="1" id="KW-0472">Membrane</keyword>
<evidence type="ECO:0000256" key="1">
    <source>
        <dbReference type="SAM" id="Phobius"/>
    </source>
</evidence>
<dbReference type="EMBL" id="PFLF01000029">
    <property type="protein sequence ID" value="PIY69366.1"/>
    <property type="molecule type" value="Genomic_DNA"/>
</dbReference>
<dbReference type="AlphaFoldDB" id="A0A2M7QDR4"/>
<evidence type="ECO:0000313" key="2">
    <source>
        <dbReference type="EMBL" id="PIY69366.1"/>
    </source>
</evidence>
<evidence type="ECO:0000313" key="3">
    <source>
        <dbReference type="Proteomes" id="UP000230108"/>
    </source>
</evidence>
<organism evidence="2 3">
    <name type="scientific">Candidatus Roizmanbacteria bacterium CG_4_10_14_0_8_um_filter_39_9</name>
    <dbReference type="NCBI Taxonomy" id="1974829"/>
    <lineage>
        <taxon>Bacteria</taxon>
        <taxon>Candidatus Roizmaniibacteriota</taxon>
    </lineage>
</organism>
<comment type="caution">
    <text evidence="2">The sequence shown here is derived from an EMBL/GenBank/DDBJ whole genome shotgun (WGS) entry which is preliminary data.</text>
</comment>
<keyword evidence="1" id="KW-0812">Transmembrane</keyword>
<reference evidence="3" key="1">
    <citation type="submission" date="2017-09" db="EMBL/GenBank/DDBJ databases">
        <title>Depth-based differentiation of microbial function through sediment-hosted aquifers and enrichment of novel symbionts in the deep terrestrial subsurface.</title>
        <authorList>
            <person name="Probst A.J."/>
            <person name="Ladd B."/>
            <person name="Jarett J.K."/>
            <person name="Geller-Mcgrath D.E."/>
            <person name="Sieber C.M.K."/>
            <person name="Emerson J.B."/>
            <person name="Anantharaman K."/>
            <person name="Thomas B.C."/>
            <person name="Malmstrom R."/>
            <person name="Stieglmeier M."/>
            <person name="Klingl A."/>
            <person name="Woyke T."/>
            <person name="Ryan C.M."/>
            <person name="Banfield J.F."/>
        </authorList>
    </citation>
    <scope>NUCLEOTIDE SEQUENCE [LARGE SCALE GENOMIC DNA]</scope>
</reference>
<keyword evidence="1" id="KW-1133">Transmembrane helix</keyword>
<gene>
    <name evidence="2" type="ORF">COY90_01025</name>
</gene>
<proteinExistence type="predicted"/>
<sequence>MKSNLFELKRKMNEVYSIAPNDLGHPALTKGYRRINIYFKNMPFLVVIPASIIFAFLLYMASGYIIVRLTSILQYGF</sequence>
<protein>
    <submittedName>
        <fullName evidence="2">Uncharacterized protein</fullName>
    </submittedName>
</protein>
<name>A0A2M7QDR4_9BACT</name>